<dbReference type="AlphaFoldDB" id="A0A5B1B983"/>
<accession>A0A5B1B983</accession>
<dbReference type="RefSeq" id="WP_149656351.1">
    <property type="nucleotide sequence ID" value="NZ_VTZN01000267.1"/>
</dbReference>
<dbReference type="OrthoDB" id="4625631at2"/>
<dbReference type="Proteomes" id="UP000324701">
    <property type="component" value="Unassembled WGS sequence"/>
</dbReference>
<keyword evidence="1" id="KW-1133">Transmembrane helix</keyword>
<sequence length="142" mass="14792">MRFVGAAGTSRLRYVVAVASVAWMALWVVVIGAHNELFHSESPVPHPAHALATSLGAEFAINVDHPHVSKHSSSAHPEQFMTAVLPRSASTVLAVGVVTVMAAAGAGWLIHHVVPAGRGPPVGPAAVLAGRDILVRFCLSCR</sequence>
<feature type="transmembrane region" description="Helical" evidence="1">
    <location>
        <begin position="12"/>
        <end position="33"/>
    </location>
</feature>
<protein>
    <recommendedName>
        <fullName evidence="4">Lipoprotein LpqS</fullName>
    </recommendedName>
</protein>
<comment type="caution">
    <text evidence="2">The sequence shown here is derived from an EMBL/GenBank/DDBJ whole genome shotgun (WGS) entry which is preliminary data.</text>
</comment>
<reference evidence="2 3" key="1">
    <citation type="submission" date="2019-09" db="EMBL/GenBank/DDBJ databases">
        <title>Report of infection by Mycobacterium simiae a patient suffering from pulmonary tuberculosis.</title>
        <authorList>
            <person name="Mohanty P.S."/>
            <person name="Bansal A.K."/>
            <person name="Singh H."/>
            <person name="Sharma S."/>
            <person name="Patil S.A."/>
            <person name="Upadhaya P."/>
            <person name="Singh P.K."/>
            <person name="Kumar D."/>
            <person name="Kumar S."/>
            <person name="Singh R.K."/>
            <person name="Chaudhary B."/>
        </authorList>
    </citation>
    <scope>NUCLEOTIDE SEQUENCE [LARGE SCALE GENOMIC DNA]</scope>
    <source>
        <strain evidence="2 3">JAL-560-SIM</strain>
    </source>
</reference>
<evidence type="ECO:0000313" key="3">
    <source>
        <dbReference type="Proteomes" id="UP000324701"/>
    </source>
</evidence>
<evidence type="ECO:0000313" key="2">
    <source>
        <dbReference type="EMBL" id="KAA1245098.1"/>
    </source>
</evidence>
<feature type="transmembrane region" description="Helical" evidence="1">
    <location>
        <begin position="89"/>
        <end position="110"/>
    </location>
</feature>
<dbReference type="EMBL" id="VTZN01000267">
    <property type="protein sequence ID" value="KAA1245098.1"/>
    <property type="molecule type" value="Genomic_DNA"/>
</dbReference>
<keyword evidence="3" id="KW-1185">Reference proteome</keyword>
<evidence type="ECO:0000256" key="1">
    <source>
        <dbReference type="SAM" id="Phobius"/>
    </source>
</evidence>
<organism evidence="2 3">
    <name type="scientific">Mycobacterium simiae</name>
    <name type="common">Mycobacterium habana</name>
    <dbReference type="NCBI Taxonomy" id="1784"/>
    <lineage>
        <taxon>Bacteria</taxon>
        <taxon>Bacillati</taxon>
        <taxon>Actinomycetota</taxon>
        <taxon>Actinomycetes</taxon>
        <taxon>Mycobacteriales</taxon>
        <taxon>Mycobacteriaceae</taxon>
        <taxon>Mycobacterium</taxon>
        <taxon>Mycobacterium simiae complex</taxon>
    </lineage>
</organism>
<name>A0A5B1B983_MYCSI</name>
<dbReference type="Pfam" id="PF26327">
    <property type="entry name" value="LpqS"/>
    <property type="match status" value="1"/>
</dbReference>
<keyword evidence="1" id="KW-0812">Transmembrane</keyword>
<dbReference type="InterPro" id="IPR058714">
    <property type="entry name" value="LpqS"/>
</dbReference>
<keyword evidence="1" id="KW-0472">Membrane</keyword>
<gene>
    <name evidence="2" type="ORF">F0Q45_24450</name>
</gene>
<evidence type="ECO:0008006" key="4">
    <source>
        <dbReference type="Google" id="ProtNLM"/>
    </source>
</evidence>
<proteinExistence type="predicted"/>